<dbReference type="EMBL" id="JAVDNV010000002">
    <property type="protein sequence ID" value="MDQ2308086.1"/>
    <property type="molecule type" value="Genomic_DNA"/>
</dbReference>
<evidence type="ECO:0000256" key="2">
    <source>
        <dbReference type="ARBA" id="ARBA00023125"/>
    </source>
</evidence>
<dbReference type="SMART" id="SM00421">
    <property type="entry name" value="HTH_LUXR"/>
    <property type="match status" value="1"/>
</dbReference>
<dbReference type="PANTHER" id="PTHR44688:SF16">
    <property type="entry name" value="DNA-BINDING TRANSCRIPTIONAL ACTIVATOR DEVR_DOSR"/>
    <property type="match status" value="1"/>
</dbReference>
<dbReference type="PRINTS" id="PR00038">
    <property type="entry name" value="HTHLUXR"/>
</dbReference>
<dbReference type="PROSITE" id="PS50043">
    <property type="entry name" value="HTH_LUXR_2"/>
    <property type="match status" value="1"/>
</dbReference>
<keyword evidence="2" id="KW-0238">DNA-binding</keyword>
<evidence type="ECO:0000313" key="5">
    <source>
        <dbReference type="EMBL" id="EML1470573.1"/>
    </source>
</evidence>
<evidence type="ECO:0000256" key="3">
    <source>
        <dbReference type="ARBA" id="ARBA00023163"/>
    </source>
</evidence>
<dbReference type="SUPFAM" id="SSF46894">
    <property type="entry name" value="C-terminal effector domain of the bipartite response regulators"/>
    <property type="match status" value="1"/>
</dbReference>
<dbReference type="InterPro" id="IPR000792">
    <property type="entry name" value="Tscrpt_reg_LuxR_C"/>
</dbReference>
<gene>
    <name evidence="5" type="ORF">QEG54_001267</name>
    <name evidence="6" type="ORF">RBJ30_03070</name>
</gene>
<evidence type="ECO:0000256" key="1">
    <source>
        <dbReference type="ARBA" id="ARBA00023015"/>
    </source>
</evidence>
<reference evidence="5" key="2">
    <citation type="submission" date="2024-02" db="EMBL/GenBank/DDBJ databases">
        <authorList>
            <consortium name="Clinical and Environmental Microbiology Branch: Whole genome sequencing antimicrobial resistance pathogens in the healthcare setting"/>
        </authorList>
    </citation>
    <scope>NUCLEOTIDE SEQUENCE</scope>
    <source>
        <strain evidence="5">2021DK-00143</strain>
    </source>
</reference>
<dbReference type="Pfam" id="PF00196">
    <property type="entry name" value="GerE"/>
    <property type="match status" value="1"/>
</dbReference>
<feature type="domain" description="HTH luxR-type" evidence="4">
    <location>
        <begin position="98"/>
        <end position="163"/>
    </location>
</feature>
<evidence type="ECO:0000259" key="4">
    <source>
        <dbReference type="PROSITE" id="PS50043"/>
    </source>
</evidence>
<dbReference type="PANTHER" id="PTHR44688">
    <property type="entry name" value="DNA-BINDING TRANSCRIPTIONAL ACTIVATOR DEVR_DOSR"/>
    <property type="match status" value="1"/>
</dbReference>
<accession>A0AAI9DJ17</accession>
<dbReference type="GO" id="GO:0006355">
    <property type="term" value="P:regulation of DNA-templated transcription"/>
    <property type="evidence" value="ECO:0007669"/>
    <property type="project" value="InterPro"/>
</dbReference>
<dbReference type="InterPro" id="IPR036388">
    <property type="entry name" value="WH-like_DNA-bd_sf"/>
</dbReference>
<dbReference type="AlphaFoldDB" id="A0AAI9DJ17"/>
<proteinExistence type="predicted"/>
<dbReference type="GO" id="GO:0003677">
    <property type="term" value="F:DNA binding"/>
    <property type="evidence" value="ECO:0007669"/>
    <property type="project" value="UniProtKB-KW"/>
</dbReference>
<dbReference type="Gene3D" id="1.10.10.10">
    <property type="entry name" value="Winged helix-like DNA-binding domain superfamily/Winged helix DNA-binding domain"/>
    <property type="match status" value="1"/>
</dbReference>
<dbReference type="GeneID" id="61383916"/>
<dbReference type="Proteomes" id="UP001236270">
    <property type="component" value="Unassembled WGS sequence"/>
</dbReference>
<evidence type="ECO:0000313" key="6">
    <source>
        <dbReference type="EMBL" id="MDQ2308086.1"/>
    </source>
</evidence>
<sequence>MMKNVTTIITDDRYFRLGLTELLGQQVATEAVVIIDLDCYDENEYNRESFQGKQLVAFASDDLAYYKSEIFDNIVVFNKKSDLTAIRDFFRVKGGAERYRTRFTLSEREKQVLRMMRRGQGNKEIAESMCLSPKTTYSYRNSLMKKLGCVNRIKLQELCIKNRLS</sequence>
<dbReference type="RefSeq" id="WP_064360764.1">
    <property type="nucleotide sequence ID" value="NZ_CACVCI010000001.1"/>
</dbReference>
<dbReference type="KEGG" id="pge:LG71_22290"/>
<name>A0AAI9DJ17_PLUGE</name>
<organism evidence="5">
    <name type="scientific">Pluralibacter gergoviae</name>
    <name type="common">Enterobacter gergoviae</name>
    <dbReference type="NCBI Taxonomy" id="61647"/>
    <lineage>
        <taxon>Bacteria</taxon>
        <taxon>Pseudomonadati</taxon>
        <taxon>Pseudomonadota</taxon>
        <taxon>Gammaproteobacteria</taxon>
        <taxon>Enterobacterales</taxon>
        <taxon>Enterobacteriaceae</taxon>
        <taxon>Pluralibacter</taxon>
    </lineage>
</organism>
<reference evidence="6" key="1">
    <citation type="submission" date="2023-08" db="EMBL/GenBank/DDBJ databases">
        <title>WGS of pathogenic bacterial species, Los Angeles County Public Health Laboratories.</title>
        <authorList>
            <person name="Garrigues J.M."/>
            <person name="Green N.M."/>
        </authorList>
    </citation>
    <scope>NUCLEOTIDE SEQUENCE</scope>
    <source>
        <strain evidence="6">LACPHL-BACT-2023-00068</strain>
    </source>
</reference>
<dbReference type="InterPro" id="IPR016032">
    <property type="entry name" value="Sig_transdc_resp-reg_C-effctor"/>
</dbReference>
<comment type="caution">
    <text evidence="5">The sequence shown here is derived from an EMBL/GenBank/DDBJ whole genome shotgun (WGS) entry which is preliminary data.</text>
</comment>
<keyword evidence="1" id="KW-0805">Transcription regulation</keyword>
<keyword evidence="3" id="KW-0804">Transcription</keyword>
<dbReference type="EMBL" id="ABLOKC030000005">
    <property type="protein sequence ID" value="EML1470573.1"/>
    <property type="molecule type" value="Genomic_DNA"/>
</dbReference>
<protein>
    <submittedName>
        <fullName evidence="6">LuxR C-terminal-related transcriptional regulator</fullName>
    </submittedName>
    <submittedName>
        <fullName evidence="5">LuxR family transcriptional regulator</fullName>
    </submittedName>
</protein>
<dbReference type="CDD" id="cd06170">
    <property type="entry name" value="LuxR_C_like"/>
    <property type="match status" value="1"/>
</dbReference>